<evidence type="ECO:0000256" key="5">
    <source>
        <dbReference type="SAM" id="MobiDB-lite"/>
    </source>
</evidence>
<evidence type="ECO:0000313" key="7">
    <source>
        <dbReference type="EMBL" id="CAH0551092.1"/>
    </source>
</evidence>
<feature type="compositionally biased region" description="Basic and acidic residues" evidence="5">
    <location>
        <begin position="462"/>
        <end position="471"/>
    </location>
</feature>
<dbReference type="Gene3D" id="3.30.40.10">
    <property type="entry name" value="Zinc/RING finger domain, C3HC4 (zinc finger)"/>
    <property type="match status" value="1"/>
</dbReference>
<sequence length="681" mass="78779">MAIMKTGKKTAKPKKLCLVCARVLNKTQLRIQCVECKEWVHETCTELAKKATTTKGKGANWSCPRCKEAPLNEEPQGDESESGSEPESGAEEESSNQSRKMNDLEQENKRLKKDIKELKVMQSQLQKQSEHNNHEINKTKQAKLEKNLIIVGMKKSDDNDYKKLVKRLGDVCNVKIGDGEIEYVQKLEKNDEKPIVKVALTSIEAKEKLLTAYKSKKGLKQEEIGQQGSDYIYINHDMTLENQSLFKKARSLKKEIDIKYVWFSQEEIHDEHKQKRRNSMGPKTLLERRWSQVSQVANFRKKKRNSLQPNILNEENEITLAKLPEEPIYMRVSKVEYEEIKNRVSKIERRISFELDHVGFQHRNINSIDNKKIEAVKNIEKVITAYEHTLEQNEPMSPTTDHLARRLSKELKIRRSSQEKIIRSPSARKIGSLRRRSKEIEKRQLKRHQSWHVTCQNNSKPHFNEFDDTPKQKNTVHRPVTRSTSFQYNVQTPTNSQNASLKSKNSTHWINANCFFSDTPNHTKINHNKNTPDNRRASIAKLRTQNAGMVLAKAKLFDNIQDSNLSASTKFKNHENVSTQSNKIGSRLSSESKRVKVLKLEESRVKKTSPRRRTANIARREDNIVITPINHTRYLNSPKCARGVPNIKKNLNIRSPKRLCRTPVNLDKKTPLKVLVSRINN</sequence>
<dbReference type="InterPro" id="IPR001965">
    <property type="entry name" value="Znf_PHD"/>
</dbReference>
<dbReference type="OrthoDB" id="410651at2759"/>
<evidence type="ECO:0000256" key="4">
    <source>
        <dbReference type="PROSITE-ProRule" id="PRU00146"/>
    </source>
</evidence>
<proteinExistence type="predicted"/>
<name>A0A9P0AXR1_BRAAE</name>
<evidence type="ECO:0000256" key="2">
    <source>
        <dbReference type="ARBA" id="ARBA00022771"/>
    </source>
</evidence>
<dbReference type="SMART" id="SM00249">
    <property type="entry name" value="PHD"/>
    <property type="match status" value="1"/>
</dbReference>
<dbReference type="InterPro" id="IPR011011">
    <property type="entry name" value="Znf_FYVE_PHD"/>
</dbReference>
<evidence type="ECO:0000259" key="6">
    <source>
        <dbReference type="PROSITE" id="PS50016"/>
    </source>
</evidence>
<evidence type="ECO:0000256" key="1">
    <source>
        <dbReference type="ARBA" id="ARBA00022723"/>
    </source>
</evidence>
<dbReference type="SUPFAM" id="SSF57903">
    <property type="entry name" value="FYVE/PHD zinc finger"/>
    <property type="match status" value="1"/>
</dbReference>
<protein>
    <recommendedName>
        <fullName evidence="6">PHD-type domain-containing protein</fullName>
    </recommendedName>
</protein>
<dbReference type="EMBL" id="OV121133">
    <property type="protein sequence ID" value="CAH0551092.1"/>
    <property type="molecule type" value="Genomic_DNA"/>
</dbReference>
<feature type="region of interest" description="Disordered" evidence="5">
    <location>
        <begin position="55"/>
        <end position="103"/>
    </location>
</feature>
<dbReference type="PROSITE" id="PS01359">
    <property type="entry name" value="ZF_PHD_1"/>
    <property type="match status" value="1"/>
</dbReference>
<dbReference type="PROSITE" id="PS50016">
    <property type="entry name" value="ZF_PHD_2"/>
    <property type="match status" value="1"/>
</dbReference>
<evidence type="ECO:0000313" key="8">
    <source>
        <dbReference type="Proteomes" id="UP001154078"/>
    </source>
</evidence>
<keyword evidence="2 4" id="KW-0863">Zinc-finger</keyword>
<reference evidence="7" key="1">
    <citation type="submission" date="2021-12" db="EMBL/GenBank/DDBJ databases">
        <authorList>
            <person name="King R."/>
        </authorList>
    </citation>
    <scope>NUCLEOTIDE SEQUENCE</scope>
</reference>
<dbReference type="GO" id="GO:0008270">
    <property type="term" value="F:zinc ion binding"/>
    <property type="evidence" value="ECO:0007669"/>
    <property type="project" value="UniProtKB-KW"/>
</dbReference>
<dbReference type="InterPro" id="IPR019787">
    <property type="entry name" value="Znf_PHD-finger"/>
</dbReference>
<dbReference type="CDD" id="cd15489">
    <property type="entry name" value="PHD_SF"/>
    <property type="match status" value="1"/>
</dbReference>
<dbReference type="AlphaFoldDB" id="A0A9P0AXR1"/>
<feature type="region of interest" description="Disordered" evidence="5">
    <location>
        <begin position="456"/>
        <end position="478"/>
    </location>
</feature>
<organism evidence="7 8">
    <name type="scientific">Brassicogethes aeneus</name>
    <name type="common">Rape pollen beetle</name>
    <name type="synonym">Meligethes aeneus</name>
    <dbReference type="NCBI Taxonomy" id="1431903"/>
    <lineage>
        <taxon>Eukaryota</taxon>
        <taxon>Metazoa</taxon>
        <taxon>Ecdysozoa</taxon>
        <taxon>Arthropoda</taxon>
        <taxon>Hexapoda</taxon>
        <taxon>Insecta</taxon>
        <taxon>Pterygota</taxon>
        <taxon>Neoptera</taxon>
        <taxon>Endopterygota</taxon>
        <taxon>Coleoptera</taxon>
        <taxon>Polyphaga</taxon>
        <taxon>Cucujiformia</taxon>
        <taxon>Nitidulidae</taxon>
        <taxon>Meligethinae</taxon>
        <taxon>Brassicogethes</taxon>
    </lineage>
</organism>
<dbReference type="InterPro" id="IPR013083">
    <property type="entry name" value="Znf_RING/FYVE/PHD"/>
</dbReference>
<dbReference type="Proteomes" id="UP001154078">
    <property type="component" value="Chromosome 2"/>
</dbReference>
<dbReference type="InterPro" id="IPR019786">
    <property type="entry name" value="Zinc_finger_PHD-type_CS"/>
</dbReference>
<accession>A0A9P0AXR1</accession>
<feature type="region of interest" description="Disordered" evidence="5">
    <location>
        <begin position="121"/>
        <end position="140"/>
    </location>
</feature>
<feature type="compositionally biased region" description="Acidic residues" evidence="5">
    <location>
        <begin position="75"/>
        <end position="94"/>
    </location>
</feature>
<dbReference type="Pfam" id="PF00628">
    <property type="entry name" value="PHD"/>
    <property type="match status" value="1"/>
</dbReference>
<feature type="domain" description="PHD-type" evidence="6">
    <location>
        <begin position="14"/>
        <end position="69"/>
    </location>
</feature>
<feature type="compositionally biased region" description="Basic and acidic residues" evidence="5">
    <location>
        <begin position="128"/>
        <end position="140"/>
    </location>
</feature>
<gene>
    <name evidence="7" type="ORF">MELIAE_LOCUS3773</name>
</gene>
<keyword evidence="3" id="KW-0862">Zinc</keyword>
<keyword evidence="8" id="KW-1185">Reference proteome</keyword>
<evidence type="ECO:0000256" key="3">
    <source>
        <dbReference type="ARBA" id="ARBA00022833"/>
    </source>
</evidence>
<keyword evidence="1" id="KW-0479">Metal-binding</keyword>